<gene>
    <name evidence="5" type="ORF">JJB97_01950</name>
</gene>
<dbReference type="PANTHER" id="PTHR43280:SF31">
    <property type="entry name" value="TRANSCRIPTIONAL REGULATORY PROTEIN"/>
    <property type="match status" value="1"/>
</dbReference>
<dbReference type="PROSITE" id="PS01124">
    <property type="entry name" value="HTH_ARAC_FAMILY_2"/>
    <property type="match status" value="1"/>
</dbReference>
<dbReference type="EMBL" id="JAEPBH010000003">
    <property type="protein sequence ID" value="MBK4714115.1"/>
    <property type="molecule type" value="Genomic_DNA"/>
</dbReference>
<proteinExistence type="predicted"/>
<evidence type="ECO:0000313" key="5">
    <source>
        <dbReference type="EMBL" id="MBK4714115.1"/>
    </source>
</evidence>
<comment type="caution">
    <text evidence="5">The sequence shown here is derived from an EMBL/GenBank/DDBJ whole genome shotgun (WGS) entry which is preliminary data.</text>
</comment>
<dbReference type="Proteomes" id="UP000659047">
    <property type="component" value="Unassembled WGS sequence"/>
</dbReference>
<keyword evidence="2" id="KW-0238">DNA-binding</keyword>
<keyword evidence="1" id="KW-0805">Transcription regulation</keyword>
<dbReference type="PRINTS" id="PR00032">
    <property type="entry name" value="HTHARAC"/>
</dbReference>
<name>A0A8K0V4S4_9ENTR</name>
<keyword evidence="3" id="KW-0804">Transcription</keyword>
<evidence type="ECO:0000259" key="4">
    <source>
        <dbReference type="PROSITE" id="PS01124"/>
    </source>
</evidence>
<organism evidence="5 6">
    <name type="scientific">Tenebrionibacter intestinalis</name>
    <dbReference type="NCBI Taxonomy" id="2799638"/>
    <lineage>
        <taxon>Bacteria</taxon>
        <taxon>Pseudomonadati</taxon>
        <taxon>Pseudomonadota</taxon>
        <taxon>Gammaproteobacteria</taxon>
        <taxon>Enterobacterales</taxon>
        <taxon>Enterobacteriaceae</taxon>
        <taxon>Tenebrionibacter/Tenebrionicola group</taxon>
        <taxon>Tenebrionibacter</taxon>
    </lineage>
</organism>
<accession>A0A8K0V4S4</accession>
<dbReference type="InterPro" id="IPR009057">
    <property type="entry name" value="Homeodomain-like_sf"/>
</dbReference>
<dbReference type="Gene3D" id="1.10.10.60">
    <property type="entry name" value="Homeodomain-like"/>
    <property type="match status" value="2"/>
</dbReference>
<dbReference type="InterPro" id="IPR020449">
    <property type="entry name" value="Tscrpt_reg_AraC-type_HTH"/>
</dbReference>
<evidence type="ECO:0000313" key="6">
    <source>
        <dbReference type="Proteomes" id="UP000659047"/>
    </source>
</evidence>
<dbReference type="SUPFAM" id="SSF46689">
    <property type="entry name" value="Homeodomain-like"/>
    <property type="match status" value="1"/>
</dbReference>
<dbReference type="Pfam" id="PF12833">
    <property type="entry name" value="HTH_18"/>
    <property type="match status" value="1"/>
</dbReference>
<sequence length="330" mass="37489">MTLTLENAFEWKVSTRNYTMEQSEQIWQTAMGNLYLTVNHHYSTTLDGEILFKKSPAGMSIASITGTPQTIIGTPPGQIDNLWLAIVLQGDTSLHINNKNVQFDNNCILYGSCNASHHIILNMTSQFRLLTIGMPVNIFYKRLINPHSVPPGVLNTANGIGHILHSMLASVDRKLLQLNSRDFHAIDISLIEFFLSSLAENVNLKNFTNHAETQLFQRICDSIEAQIANADLKLHTVSCINQVSTRYIQKLFTSAGMKFNQYIRERRIELCKRDLANPHYANLSISEICYKWGFSDLAYFSRVFSQHVGISPRAYREMLKKNINTHISHV</sequence>
<dbReference type="SMART" id="SM00342">
    <property type="entry name" value="HTH_ARAC"/>
    <property type="match status" value="1"/>
</dbReference>
<evidence type="ECO:0000256" key="2">
    <source>
        <dbReference type="ARBA" id="ARBA00023125"/>
    </source>
</evidence>
<dbReference type="GO" id="GO:0003700">
    <property type="term" value="F:DNA-binding transcription factor activity"/>
    <property type="evidence" value="ECO:0007669"/>
    <property type="project" value="InterPro"/>
</dbReference>
<feature type="domain" description="HTH araC/xylS-type" evidence="4">
    <location>
        <begin position="217"/>
        <end position="318"/>
    </location>
</feature>
<keyword evidence="6" id="KW-1185">Reference proteome</keyword>
<reference evidence="5" key="1">
    <citation type="submission" date="2021-01" db="EMBL/GenBank/DDBJ databases">
        <title>Intestinitalea alba gen. nov., sp. nov., a novel genus of the family Enterobacteriaceae, isolated from the gut of the plastic-eating mealworm Tenebrio molitor L.</title>
        <authorList>
            <person name="Yang Y."/>
        </authorList>
    </citation>
    <scope>NUCLEOTIDE SEQUENCE</scope>
    <source>
        <strain evidence="5">BIT-L3</strain>
    </source>
</reference>
<protein>
    <submittedName>
        <fullName evidence="5">Helix-turn-helix transcriptional regulator</fullName>
    </submittedName>
</protein>
<dbReference type="GO" id="GO:0043565">
    <property type="term" value="F:sequence-specific DNA binding"/>
    <property type="evidence" value="ECO:0007669"/>
    <property type="project" value="InterPro"/>
</dbReference>
<dbReference type="PANTHER" id="PTHR43280">
    <property type="entry name" value="ARAC-FAMILY TRANSCRIPTIONAL REGULATOR"/>
    <property type="match status" value="1"/>
</dbReference>
<dbReference type="RefSeq" id="WP_238712122.1">
    <property type="nucleotide sequence ID" value="NZ_JAEPBH010000003.1"/>
</dbReference>
<dbReference type="InterPro" id="IPR018060">
    <property type="entry name" value="HTH_AraC"/>
</dbReference>
<dbReference type="AlphaFoldDB" id="A0A8K0V4S4"/>
<evidence type="ECO:0000256" key="3">
    <source>
        <dbReference type="ARBA" id="ARBA00023163"/>
    </source>
</evidence>
<evidence type="ECO:0000256" key="1">
    <source>
        <dbReference type="ARBA" id="ARBA00023015"/>
    </source>
</evidence>